<dbReference type="InterPro" id="IPR057661">
    <property type="entry name" value="RsdA/BaiN/AoA(So)_Rossmann"/>
</dbReference>
<dbReference type="Gene3D" id="2.40.30.10">
    <property type="entry name" value="Translation factors"/>
    <property type="match status" value="1"/>
</dbReference>
<reference evidence="7 8" key="1">
    <citation type="submission" date="2020-08" db="EMBL/GenBank/DDBJ databases">
        <title>Genome public.</title>
        <authorList>
            <person name="Liu C."/>
            <person name="Sun Q."/>
        </authorList>
    </citation>
    <scope>NUCLEOTIDE SEQUENCE [LARGE SCALE GENOMIC DNA]</scope>
    <source>
        <strain evidence="7 8">BX4</strain>
    </source>
</reference>
<evidence type="ECO:0000256" key="4">
    <source>
        <dbReference type="SAM" id="SignalP"/>
    </source>
</evidence>
<dbReference type="InterPro" id="IPR004792">
    <property type="entry name" value="BaiN-like"/>
</dbReference>
<keyword evidence="3" id="KW-0274">FAD</keyword>
<name>A0ABR7F319_9FIRM</name>
<evidence type="ECO:0000313" key="8">
    <source>
        <dbReference type="Proteomes" id="UP000597877"/>
    </source>
</evidence>
<sequence length="393" mass="42996">MKMKVVIIGAGAAGLMAAITAAECGHKVTVIEHENKPGKKINVTGNGKCNITNSALTPDKYYGNKDFINNVIERFNYKDALNFFENMGVYCYEKNGFYYPLSNQAVTITNALYNEALSLGVTIKTNNNVKSVTKKDDGFVLDIGIDLFCDKLIIATGGMAAPKTGSDGSGYELAKALGHTIVKPCPALTALVCDEKLKKASGVRVKAKVQIKDKNIKDLGELQITDYGISGIPVFNISRSVNEKENVIIDFAPDYTYDEVKILLEKILKRRDKMPVLTALNGLFNEKLAAVFLKEIKLQSNVKCTDVINKITMLCDTIKSFEVTVKRKKGFDFSQVTSGGVNTSEINKDTMESLICPNLYFAGEIIDVDGRCGGYNLQFAWSSGYIAGESISK</sequence>
<evidence type="ECO:0000256" key="2">
    <source>
        <dbReference type="ARBA" id="ARBA00022630"/>
    </source>
</evidence>
<keyword evidence="8" id="KW-1185">Reference proteome</keyword>
<comment type="cofactor">
    <cofactor evidence="1">
        <name>FAD</name>
        <dbReference type="ChEBI" id="CHEBI:57692"/>
    </cofactor>
</comment>
<dbReference type="Proteomes" id="UP000597877">
    <property type="component" value="Unassembled WGS sequence"/>
</dbReference>
<gene>
    <name evidence="7" type="ORF">H8S00_08460</name>
</gene>
<dbReference type="Gene3D" id="3.50.50.60">
    <property type="entry name" value="FAD/NAD(P)-binding domain"/>
    <property type="match status" value="1"/>
</dbReference>
<accession>A0ABR7F319</accession>
<dbReference type="Gene3D" id="1.10.8.260">
    <property type="entry name" value="HI0933 insert domain-like"/>
    <property type="match status" value="1"/>
</dbReference>
<keyword evidence="4" id="KW-0732">Signal</keyword>
<dbReference type="PANTHER" id="PTHR42887">
    <property type="entry name" value="OS12G0638800 PROTEIN"/>
    <property type="match status" value="1"/>
</dbReference>
<evidence type="ECO:0000256" key="1">
    <source>
        <dbReference type="ARBA" id="ARBA00001974"/>
    </source>
</evidence>
<feature type="domain" description="RsdA/BaiN/AoA(So)-like Rossmann fold-like" evidence="5">
    <location>
        <begin position="4"/>
        <end position="389"/>
    </location>
</feature>
<dbReference type="NCBIfam" id="TIGR00275">
    <property type="entry name" value="aminoacetone oxidase family FAD-binding enzyme"/>
    <property type="match status" value="1"/>
</dbReference>
<evidence type="ECO:0000259" key="6">
    <source>
        <dbReference type="Pfam" id="PF22780"/>
    </source>
</evidence>
<dbReference type="Pfam" id="PF03486">
    <property type="entry name" value="HI0933_like"/>
    <property type="match status" value="1"/>
</dbReference>
<organism evidence="7 8">
    <name type="scientific">Eubacterium segne</name>
    <dbReference type="NCBI Taxonomy" id="2763045"/>
    <lineage>
        <taxon>Bacteria</taxon>
        <taxon>Bacillati</taxon>
        <taxon>Bacillota</taxon>
        <taxon>Clostridia</taxon>
        <taxon>Eubacteriales</taxon>
        <taxon>Eubacteriaceae</taxon>
        <taxon>Eubacterium</taxon>
    </lineage>
</organism>
<dbReference type="Pfam" id="PF22780">
    <property type="entry name" value="HI0933_like_1st"/>
    <property type="match status" value="1"/>
</dbReference>
<feature type="signal peptide" evidence="4">
    <location>
        <begin position="1"/>
        <end position="21"/>
    </location>
</feature>
<comment type="caution">
    <text evidence="7">The sequence shown here is derived from an EMBL/GenBank/DDBJ whole genome shotgun (WGS) entry which is preliminary data.</text>
</comment>
<dbReference type="PRINTS" id="PR00368">
    <property type="entry name" value="FADPNR"/>
</dbReference>
<evidence type="ECO:0000259" key="5">
    <source>
        <dbReference type="Pfam" id="PF03486"/>
    </source>
</evidence>
<keyword evidence="2" id="KW-0285">Flavoprotein</keyword>
<dbReference type="PANTHER" id="PTHR42887:SF2">
    <property type="entry name" value="OS12G0638800 PROTEIN"/>
    <property type="match status" value="1"/>
</dbReference>
<protein>
    <submittedName>
        <fullName evidence="7">NAD(P)/FAD-dependent oxidoreductase</fullName>
    </submittedName>
</protein>
<dbReference type="SUPFAM" id="SSF51905">
    <property type="entry name" value="FAD/NAD(P)-binding domain"/>
    <property type="match status" value="1"/>
</dbReference>
<feature type="domain" description="RsdA/BaiN/AoA(So)-like insert" evidence="6">
    <location>
        <begin position="186"/>
        <end position="336"/>
    </location>
</feature>
<dbReference type="InterPro" id="IPR055178">
    <property type="entry name" value="RsdA/BaiN/AoA(So)-like_dom"/>
</dbReference>
<dbReference type="PRINTS" id="PR00411">
    <property type="entry name" value="PNDRDTASEI"/>
</dbReference>
<dbReference type="InterPro" id="IPR036188">
    <property type="entry name" value="FAD/NAD-bd_sf"/>
</dbReference>
<feature type="chain" id="PRO_5046895550" evidence="4">
    <location>
        <begin position="22"/>
        <end position="393"/>
    </location>
</feature>
<dbReference type="SUPFAM" id="SSF160996">
    <property type="entry name" value="HI0933 insert domain-like"/>
    <property type="match status" value="1"/>
</dbReference>
<dbReference type="InterPro" id="IPR023166">
    <property type="entry name" value="BaiN-like_dom_sf"/>
</dbReference>
<proteinExistence type="predicted"/>
<evidence type="ECO:0000256" key="3">
    <source>
        <dbReference type="ARBA" id="ARBA00022827"/>
    </source>
</evidence>
<evidence type="ECO:0000313" key="7">
    <source>
        <dbReference type="EMBL" id="MBC5668011.1"/>
    </source>
</evidence>
<dbReference type="EMBL" id="JACOOZ010000005">
    <property type="protein sequence ID" value="MBC5668011.1"/>
    <property type="molecule type" value="Genomic_DNA"/>
</dbReference>